<dbReference type="PANTHER" id="PTHR23003:SF51">
    <property type="entry name" value="SERINE-ARGININE PROTEIN 55"/>
    <property type="match status" value="1"/>
</dbReference>
<dbReference type="EMBL" id="JH430736">
    <property type="status" value="NOT_ANNOTATED_CDS"/>
    <property type="molecule type" value="Genomic_DNA"/>
</dbReference>
<evidence type="ECO:0000313" key="5">
    <source>
        <dbReference type="Proteomes" id="UP000014500"/>
    </source>
</evidence>
<dbReference type="GO" id="GO:0005737">
    <property type="term" value="C:cytoplasm"/>
    <property type="evidence" value="ECO:0007669"/>
    <property type="project" value="TreeGrafter"/>
</dbReference>
<dbReference type="AlphaFoldDB" id="T1IL61"/>
<dbReference type="STRING" id="126957.T1IL61"/>
<dbReference type="InterPro" id="IPR012677">
    <property type="entry name" value="Nucleotide-bd_a/b_plait_sf"/>
</dbReference>
<organism evidence="4 5">
    <name type="scientific">Strigamia maritima</name>
    <name type="common">European centipede</name>
    <name type="synonym">Geophilus maritimus</name>
    <dbReference type="NCBI Taxonomy" id="126957"/>
    <lineage>
        <taxon>Eukaryota</taxon>
        <taxon>Metazoa</taxon>
        <taxon>Ecdysozoa</taxon>
        <taxon>Arthropoda</taxon>
        <taxon>Myriapoda</taxon>
        <taxon>Chilopoda</taxon>
        <taxon>Pleurostigmophora</taxon>
        <taxon>Geophilomorpha</taxon>
        <taxon>Linotaeniidae</taxon>
        <taxon>Strigamia</taxon>
    </lineage>
</organism>
<dbReference type="PhylomeDB" id="T1IL61"/>
<keyword evidence="5" id="KW-1185">Reference proteome</keyword>
<dbReference type="PANTHER" id="PTHR23003">
    <property type="entry name" value="RNA RECOGNITION MOTIF RRM DOMAIN CONTAINING PROTEIN"/>
    <property type="match status" value="1"/>
</dbReference>
<dbReference type="InterPro" id="IPR000504">
    <property type="entry name" value="RRM_dom"/>
</dbReference>
<dbReference type="Gene3D" id="3.30.70.330">
    <property type="match status" value="2"/>
</dbReference>
<feature type="domain" description="RRM" evidence="3">
    <location>
        <begin position="90"/>
        <end position="163"/>
    </location>
</feature>
<dbReference type="SUPFAM" id="SSF54928">
    <property type="entry name" value="RNA-binding domain, RBD"/>
    <property type="match status" value="1"/>
</dbReference>
<dbReference type="PROSITE" id="PS50102">
    <property type="entry name" value="RRM"/>
    <property type="match status" value="2"/>
</dbReference>
<evidence type="ECO:0000259" key="3">
    <source>
        <dbReference type="PROSITE" id="PS50102"/>
    </source>
</evidence>
<dbReference type="eggNOG" id="KOG0106">
    <property type="taxonomic scope" value="Eukaryota"/>
</dbReference>
<dbReference type="InterPro" id="IPR035979">
    <property type="entry name" value="RBD_domain_sf"/>
</dbReference>
<dbReference type="HOGENOM" id="CLU_012062_34_2_1"/>
<sequence length="264" mass="30167">MSLGTRLYIGGVKYNVERIDLKQFFWDYEKLTEISIKNGRGYVDFDNQDSADRAVQHLHGKNLMGRRITLEYESRNPIPGFGEFDSRTEWKLIITNLAESVTWQDLSTIMAEAGRVTYVDAHTPIEGVAYVDYATEEDMRNAIEMYHRKRMGRQKVKVREDKVCKRLRNKSRRRFSGSSCDSSPPCKSQKLMDQSVSSDESLTEISSHGLFEVELAVDFLTKFFVKNGIDTSSLVEMSSVLNRVVEKKAIAVRKSGKVIVGRKS</sequence>
<dbReference type="Pfam" id="PF00076">
    <property type="entry name" value="RRM_1"/>
    <property type="match status" value="2"/>
</dbReference>
<dbReference type="SMART" id="SM00360">
    <property type="entry name" value="RRM"/>
    <property type="match status" value="2"/>
</dbReference>
<evidence type="ECO:0000313" key="4">
    <source>
        <dbReference type="EnsemblMetazoa" id="SMAR001681-PA"/>
    </source>
</evidence>
<dbReference type="EnsemblMetazoa" id="SMAR001681-RA">
    <property type="protein sequence ID" value="SMAR001681-PA"/>
    <property type="gene ID" value="SMAR001681"/>
</dbReference>
<feature type="domain" description="RRM" evidence="3">
    <location>
        <begin position="5"/>
        <end position="75"/>
    </location>
</feature>
<name>T1IL61_STRMM</name>
<proteinExistence type="predicted"/>
<dbReference type="GO" id="GO:0005634">
    <property type="term" value="C:nucleus"/>
    <property type="evidence" value="ECO:0007669"/>
    <property type="project" value="TreeGrafter"/>
</dbReference>
<dbReference type="Proteomes" id="UP000014500">
    <property type="component" value="Unassembled WGS sequence"/>
</dbReference>
<keyword evidence="1 2" id="KW-0694">RNA-binding</keyword>
<reference evidence="5" key="1">
    <citation type="submission" date="2011-05" db="EMBL/GenBank/DDBJ databases">
        <authorList>
            <person name="Richards S.R."/>
            <person name="Qu J."/>
            <person name="Jiang H."/>
            <person name="Jhangiani S.N."/>
            <person name="Agravi P."/>
            <person name="Goodspeed R."/>
            <person name="Gross S."/>
            <person name="Mandapat C."/>
            <person name="Jackson L."/>
            <person name="Mathew T."/>
            <person name="Pu L."/>
            <person name="Thornton R."/>
            <person name="Saada N."/>
            <person name="Wilczek-Boney K.B."/>
            <person name="Lee S."/>
            <person name="Kovar C."/>
            <person name="Wu Y."/>
            <person name="Scherer S.E."/>
            <person name="Worley K.C."/>
            <person name="Muzny D.M."/>
            <person name="Gibbs R."/>
        </authorList>
    </citation>
    <scope>NUCLEOTIDE SEQUENCE</scope>
    <source>
        <strain evidence="5">Brora</strain>
    </source>
</reference>
<evidence type="ECO:0000256" key="2">
    <source>
        <dbReference type="PROSITE-ProRule" id="PRU00176"/>
    </source>
</evidence>
<protein>
    <recommendedName>
        <fullName evidence="3">RRM domain-containing protein</fullName>
    </recommendedName>
</protein>
<accession>T1IL61</accession>
<dbReference type="InterPro" id="IPR050374">
    <property type="entry name" value="RRT5_SRSF_SR"/>
</dbReference>
<reference evidence="4" key="2">
    <citation type="submission" date="2015-02" db="UniProtKB">
        <authorList>
            <consortium name="EnsemblMetazoa"/>
        </authorList>
    </citation>
    <scope>IDENTIFICATION</scope>
</reference>
<dbReference type="GO" id="GO:0003729">
    <property type="term" value="F:mRNA binding"/>
    <property type="evidence" value="ECO:0007669"/>
    <property type="project" value="TreeGrafter"/>
</dbReference>
<evidence type="ECO:0000256" key="1">
    <source>
        <dbReference type="ARBA" id="ARBA00022884"/>
    </source>
</evidence>